<dbReference type="InterPro" id="IPR036425">
    <property type="entry name" value="MoaB/Mog-like_dom_sf"/>
</dbReference>
<reference evidence="4 5" key="1">
    <citation type="submission" date="2020-09" db="EMBL/GenBank/DDBJ databases">
        <title>Investigation of environmental microbes.</title>
        <authorList>
            <person name="Ou Y."/>
            <person name="Kang Q."/>
        </authorList>
    </citation>
    <scope>NUCLEOTIDE SEQUENCE [LARGE SCALE GENOMIC DNA]</scope>
    <source>
        <strain evidence="4 5">KJZ-14</strain>
    </source>
</reference>
<dbReference type="SUPFAM" id="SSF53218">
    <property type="entry name" value="Molybdenum cofactor biosynthesis proteins"/>
    <property type="match status" value="1"/>
</dbReference>
<dbReference type="Gene3D" id="3.40.980.10">
    <property type="entry name" value="MoaB/Mog-like domain"/>
    <property type="match status" value="1"/>
</dbReference>
<dbReference type="KEGG" id="rter:IDM49_03130"/>
<feature type="domain" description="MoaB/Mog" evidence="3">
    <location>
        <begin position="8"/>
        <end position="151"/>
    </location>
</feature>
<keyword evidence="2" id="KW-0501">Molybdenum cofactor biosynthesis</keyword>
<dbReference type="SMART" id="SM00852">
    <property type="entry name" value="MoCF_biosynth"/>
    <property type="match status" value="1"/>
</dbReference>
<dbReference type="PANTHER" id="PTHR43764">
    <property type="entry name" value="MOLYBDENUM COFACTOR BIOSYNTHESIS"/>
    <property type="match status" value="1"/>
</dbReference>
<sequence length="161" mass="17410">MTARGTALVIVASTRAAKGIYEDKSGPIAVNWLREQGFETPDAVVVTDNDFPAYFTQLVEDGNLPTIILTSGGTGLNSDDRTVEAVRTYVDKEIPGIMHAFWARGLQNTPAAVLSRGIAGVIGRTFVMTLPGSRGGVRDGVDTLEPILSHILRQMEDYHDH</sequence>
<dbReference type="PANTHER" id="PTHR43764:SF1">
    <property type="entry name" value="MOLYBDOPTERIN MOLYBDOTRANSFERASE"/>
    <property type="match status" value="1"/>
</dbReference>
<name>A0A7H2BF35_9MICC</name>
<evidence type="ECO:0000313" key="4">
    <source>
        <dbReference type="EMBL" id="QNV38281.1"/>
    </source>
</evidence>
<gene>
    <name evidence="4" type="ORF">IDM49_03130</name>
</gene>
<comment type="pathway">
    <text evidence="1">Cofactor biosynthesis; molybdopterin biosynthesis.</text>
</comment>
<protein>
    <submittedName>
        <fullName evidence="4">MogA/MoaB family molybdenum cofactor biosynthesis protein</fullName>
    </submittedName>
</protein>
<dbReference type="Pfam" id="PF00994">
    <property type="entry name" value="MoCF_biosynth"/>
    <property type="match status" value="1"/>
</dbReference>
<evidence type="ECO:0000256" key="2">
    <source>
        <dbReference type="ARBA" id="ARBA00023150"/>
    </source>
</evidence>
<dbReference type="InterPro" id="IPR051920">
    <property type="entry name" value="MPT_Adenylyltrnsfr/MoaC-Rel"/>
</dbReference>
<dbReference type="CDD" id="cd00886">
    <property type="entry name" value="MogA_MoaB"/>
    <property type="match status" value="1"/>
</dbReference>
<evidence type="ECO:0000259" key="3">
    <source>
        <dbReference type="SMART" id="SM00852"/>
    </source>
</evidence>
<dbReference type="GO" id="GO:0006777">
    <property type="term" value="P:Mo-molybdopterin cofactor biosynthetic process"/>
    <property type="evidence" value="ECO:0007669"/>
    <property type="project" value="UniProtKB-KW"/>
</dbReference>
<dbReference type="GeneID" id="96623219"/>
<keyword evidence="5" id="KW-1185">Reference proteome</keyword>
<dbReference type="InterPro" id="IPR001453">
    <property type="entry name" value="MoaB/Mog_dom"/>
</dbReference>
<evidence type="ECO:0000256" key="1">
    <source>
        <dbReference type="ARBA" id="ARBA00005046"/>
    </source>
</evidence>
<organism evidence="4 5">
    <name type="scientific">Rothia terrae</name>
    <dbReference type="NCBI Taxonomy" id="396015"/>
    <lineage>
        <taxon>Bacteria</taxon>
        <taxon>Bacillati</taxon>
        <taxon>Actinomycetota</taxon>
        <taxon>Actinomycetes</taxon>
        <taxon>Micrococcales</taxon>
        <taxon>Micrococcaceae</taxon>
        <taxon>Rothia</taxon>
    </lineage>
</organism>
<accession>A0A7H2BF35</accession>
<dbReference type="Proteomes" id="UP000516404">
    <property type="component" value="Chromosome"/>
</dbReference>
<dbReference type="EMBL" id="CP061539">
    <property type="protein sequence ID" value="QNV38281.1"/>
    <property type="molecule type" value="Genomic_DNA"/>
</dbReference>
<proteinExistence type="predicted"/>
<dbReference type="AlphaFoldDB" id="A0A7H2BF35"/>
<dbReference type="RefSeq" id="WP_190724998.1">
    <property type="nucleotide sequence ID" value="NZ_CP061539.1"/>
</dbReference>
<evidence type="ECO:0000313" key="5">
    <source>
        <dbReference type="Proteomes" id="UP000516404"/>
    </source>
</evidence>